<proteinExistence type="predicted"/>
<comment type="caution">
    <text evidence="2">The sequence shown here is derived from an EMBL/GenBank/DDBJ whole genome shotgun (WGS) entry which is preliminary data.</text>
</comment>
<dbReference type="AlphaFoldDB" id="A0AA88DJR3"/>
<sequence>MKTRSDDIRNHGGEKTKLKPPVISSLLCLALGFSIFLVLFPLSLRKEGKQQMGEEGGRSRVVGEQFASKQVQFALGWSHSKPNLVYCATVQMKVGTKLEHQTSLVEFELKNLSSNC</sequence>
<keyword evidence="1" id="KW-1133">Transmembrane helix</keyword>
<evidence type="ECO:0000313" key="2">
    <source>
        <dbReference type="EMBL" id="GMN52014.1"/>
    </source>
</evidence>
<protein>
    <submittedName>
        <fullName evidence="2">Uncharacterized protein</fullName>
    </submittedName>
</protein>
<gene>
    <name evidence="2" type="ORF">TIFTF001_021159</name>
</gene>
<reference evidence="2" key="1">
    <citation type="submission" date="2023-07" db="EMBL/GenBank/DDBJ databases">
        <title>draft genome sequence of fig (Ficus carica).</title>
        <authorList>
            <person name="Takahashi T."/>
            <person name="Nishimura K."/>
        </authorList>
    </citation>
    <scope>NUCLEOTIDE SEQUENCE</scope>
</reference>
<name>A0AA88DJR3_FICCA</name>
<evidence type="ECO:0000313" key="3">
    <source>
        <dbReference type="Proteomes" id="UP001187192"/>
    </source>
</evidence>
<dbReference type="Proteomes" id="UP001187192">
    <property type="component" value="Unassembled WGS sequence"/>
</dbReference>
<feature type="transmembrane region" description="Helical" evidence="1">
    <location>
        <begin position="22"/>
        <end position="42"/>
    </location>
</feature>
<evidence type="ECO:0000256" key="1">
    <source>
        <dbReference type="SAM" id="Phobius"/>
    </source>
</evidence>
<accession>A0AA88DJR3</accession>
<dbReference type="EMBL" id="BTGU01000040">
    <property type="protein sequence ID" value="GMN52014.1"/>
    <property type="molecule type" value="Genomic_DNA"/>
</dbReference>
<organism evidence="2 3">
    <name type="scientific">Ficus carica</name>
    <name type="common">Common fig</name>
    <dbReference type="NCBI Taxonomy" id="3494"/>
    <lineage>
        <taxon>Eukaryota</taxon>
        <taxon>Viridiplantae</taxon>
        <taxon>Streptophyta</taxon>
        <taxon>Embryophyta</taxon>
        <taxon>Tracheophyta</taxon>
        <taxon>Spermatophyta</taxon>
        <taxon>Magnoliopsida</taxon>
        <taxon>eudicotyledons</taxon>
        <taxon>Gunneridae</taxon>
        <taxon>Pentapetalae</taxon>
        <taxon>rosids</taxon>
        <taxon>fabids</taxon>
        <taxon>Rosales</taxon>
        <taxon>Moraceae</taxon>
        <taxon>Ficeae</taxon>
        <taxon>Ficus</taxon>
    </lineage>
</organism>
<keyword evidence="1" id="KW-0812">Transmembrane</keyword>
<keyword evidence="1" id="KW-0472">Membrane</keyword>
<keyword evidence="3" id="KW-1185">Reference proteome</keyword>